<evidence type="ECO:0000313" key="17">
    <source>
        <dbReference type="EMBL" id="VDK35574.1"/>
    </source>
</evidence>
<comment type="similarity">
    <text evidence="4">Belongs to the dynactin 150 kDa subunit family.</text>
</comment>
<evidence type="ECO:0000256" key="11">
    <source>
        <dbReference type="ARBA" id="ARBA00023054"/>
    </source>
</evidence>
<evidence type="ECO:0000256" key="12">
    <source>
        <dbReference type="ARBA" id="ARBA00023212"/>
    </source>
</evidence>
<sequence length="1439" mass="157097">MEESKLRVGSPVLVLGKNVEGTVAFIGTTQFSSGKWVGVVLNEPFGKNNGSVQGKRYFDCKDGHGLFVRPTQVALIGPDGPVSVMNTSLSSVASESGSMRISTPVAGVPKGKPSVNSPAARKGKNDVLLTSSQHRLPAHGSRTNLPSTTTRLSRTNVAKSEDDLARSDISGRRSVSQTAIPKKPPPSGASPLSTMSPSQHSSSQAITADSTTEKRASTGIPRPSEPDKRVSVSPPPPKPHLEGPLAAEDALSADVRVELENLRAEVKDLTEKLEVLKAKRAEDRAKLKEAESMKVQLAQMEENRKLLQEKSADLQRQIAQAKSEAAEKQAAFDRYKEEMTDAMDTIEMATLDKEMAEEKLETANLEIENLKEKVEELTLENQILKEEQANAPLPTADGESTTVGPTVAQLRQLEQQNERMKMGLVTFRDLANQDKQEIAALTKEASLRNSSNETMVSKLQAEVSHLSAEKTRLGEELKQALEHTIELKEQVDAALGADQMVSVLTQKNLELEETVEKLTEERNDLESLCEMNDELLEGERERQLELAEQIDLARGQMRELVRQLEASRETVADYEQTISKFREVVTQLQTQNTQLSQSLSAARRSASSASLAAMAADQSATAAEASALMLGNPASKQMDAQTVAKVIEMELRKLDAEQGVQHVEWLLHFLPEAFNLHAGDHDAILILLLVNRLIFKCELLATQVRKRYPLPSCIRGLAPTSGLQAALSSGPTPPAPVKFTAGSDEIDEISLFKTEAELASFTSFLILLLNYWQGLLQQLKGVLSSSGVKCFSKLVTLYTDLSTGHEETVDHLLDLCKRDQLDEAVSLKGLISSVNFFNKVHTTHVVPALNASPDSMNSTEIMGSFVHIALACAETVTVGASCLAAFTGQSLDIVDPESGASAEAGLPKVIAQMGQLSASIRAQSRRIRRRLPSNSESQPLCFPPSLSVRLDLALHKLVICARCVYATTKSTGQMVATQMAEHTGLDPVMVVRECLAPAVQEVLADTDTPVSSTTPPEASLLSLLEAADNQVSITATAMEHGEFDFDGTKKPKTQEPIIQCAIAYRKAQSELESCRGKLELKEVELLELKQELKVRLDEISEMTVRINMAEKKLETSGRGNLEKIVELEDRLQAMQNQQKRTEKEYEEMIDGMQNDLENLKKENSDLKEGLRKTGKSAMSFGLGKPSSLSPGELSTEEIGAPLSPGSKSLASRLSAYRDASNWLAEIGALREAVAYLASENTKLRGRKLHEEVMSLLPLRFPYRNQKVVDERTAEAEEVKPENTEVLSLTELTRRVKSAVSRYHDVLSTTQLVRLSDSADAAPHGVRDTAEAQLARQSERLLQARRDLEKAQDDLLAYVKVRPGCGVVKTDLATFASLRTVHKLNLGQSPDARRLLARITVPRGAGSAASFGDIATMNRAIHVSSNQLRALISALLPTPN</sequence>
<dbReference type="Pfam" id="PF12455">
    <property type="entry name" value="Dynactin"/>
    <property type="match status" value="1"/>
</dbReference>
<evidence type="ECO:0000256" key="5">
    <source>
        <dbReference type="ARBA" id="ARBA00016574"/>
    </source>
</evidence>
<reference evidence="17 18" key="2">
    <citation type="submission" date="2018-11" db="EMBL/GenBank/DDBJ databases">
        <authorList>
            <consortium name="Pathogen Informatics"/>
        </authorList>
    </citation>
    <scope>NUCLEOTIDE SEQUENCE [LARGE SCALE GENOMIC DNA]</scope>
</reference>
<protein>
    <recommendedName>
        <fullName evidence="5">Dynactin subunit 1</fullName>
    </recommendedName>
</protein>
<evidence type="ECO:0000256" key="9">
    <source>
        <dbReference type="ARBA" id="ARBA00022776"/>
    </source>
</evidence>
<feature type="coiled-coil region" evidence="14">
    <location>
        <begin position="1326"/>
        <end position="1353"/>
    </location>
</feature>
<feature type="coiled-coil region" evidence="14">
    <location>
        <begin position="501"/>
        <end position="591"/>
    </location>
</feature>
<dbReference type="SUPFAM" id="SSF74924">
    <property type="entry name" value="Cap-Gly domain"/>
    <property type="match status" value="1"/>
</dbReference>
<keyword evidence="13" id="KW-0131">Cell cycle</keyword>
<reference evidence="19" key="1">
    <citation type="submission" date="2016-04" db="UniProtKB">
        <authorList>
            <consortium name="WormBaseParasite"/>
        </authorList>
    </citation>
    <scope>IDENTIFICATION</scope>
</reference>
<accession>A0A0R3W6D8</accession>
<dbReference type="STRING" id="60517.A0A0R3W6D8"/>
<dbReference type="OrthoDB" id="2130750at2759"/>
<dbReference type="GO" id="GO:0030286">
    <property type="term" value="C:dynein complex"/>
    <property type="evidence" value="ECO:0007669"/>
    <property type="project" value="UniProtKB-KW"/>
</dbReference>
<feature type="coiled-coil region" evidence="14">
    <location>
        <begin position="252"/>
        <end position="387"/>
    </location>
</feature>
<evidence type="ECO:0000256" key="13">
    <source>
        <dbReference type="ARBA" id="ARBA00023306"/>
    </source>
</evidence>
<evidence type="ECO:0000313" key="19">
    <source>
        <dbReference type="WBParaSite" id="TASK_0000575501-mRNA-1"/>
    </source>
</evidence>
<dbReference type="InterPro" id="IPR022157">
    <property type="entry name" value="Dynactin"/>
</dbReference>
<proteinExistence type="inferred from homology"/>
<dbReference type="GO" id="GO:0051301">
    <property type="term" value="P:cell division"/>
    <property type="evidence" value="ECO:0007669"/>
    <property type="project" value="UniProtKB-KW"/>
</dbReference>
<comment type="subcellular location">
    <subcellularLocation>
        <location evidence="3">Cytoplasm</location>
        <location evidence="3">Cell cortex</location>
    </subcellularLocation>
    <subcellularLocation>
        <location evidence="1">Cytoplasm</location>
        <location evidence="1">Cytoskeleton</location>
        <location evidence="1">Microtubule organizing center</location>
        <location evidence="1">Centrosome</location>
        <location evidence="1">Centriole</location>
    </subcellularLocation>
    <subcellularLocation>
        <location evidence="2">Cytoplasm</location>
        <location evidence="2">Cytoskeleton</location>
        <location evidence="2">Spindle</location>
    </subcellularLocation>
</comment>
<dbReference type="PANTHER" id="PTHR18916">
    <property type="entry name" value="DYNACTIN 1-RELATED MICROTUBULE-BINDING"/>
    <property type="match status" value="1"/>
</dbReference>
<feature type="coiled-coil region" evidence="14">
    <location>
        <begin position="1064"/>
        <end position="1091"/>
    </location>
</feature>
<dbReference type="InterPro" id="IPR000938">
    <property type="entry name" value="CAP-Gly_domain"/>
</dbReference>
<feature type="domain" description="CAP-Gly" evidence="16">
    <location>
        <begin position="27"/>
        <end position="69"/>
    </location>
</feature>
<dbReference type="Gene3D" id="2.30.30.190">
    <property type="entry name" value="CAP Gly-rich-like domain"/>
    <property type="match status" value="1"/>
</dbReference>
<dbReference type="GO" id="GO:0005874">
    <property type="term" value="C:microtubule"/>
    <property type="evidence" value="ECO:0007669"/>
    <property type="project" value="UniProtKB-KW"/>
</dbReference>
<dbReference type="GO" id="GO:0051286">
    <property type="term" value="C:cell tip"/>
    <property type="evidence" value="ECO:0007669"/>
    <property type="project" value="TreeGrafter"/>
</dbReference>
<evidence type="ECO:0000256" key="10">
    <source>
        <dbReference type="ARBA" id="ARBA00023017"/>
    </source>
</evidence>
<evidence type="ECO:0000256" key="8">
    <source>
        <dbReference type="ARBA" id="ARBA00022701"/>
    </source>
</evidence>
<evidence type="ECO:0000259" key="16">
    <source>
        <dbReference type="PROSITE" id="PS50245"/>
    </source>
</evidence>
<feature type="compositionally biased region" description="Basic and acidic residues" evidence="15">
    <location>
        <begin position="159"/>
        <end position="171"/>
    </location>
</feature>
<keyword evidence="7" id="KW-0132">Cell division</keyword>
<dbReference type="PANTHER" id="PTHR18916:SF6">
    <property type="entry name" value="DYNACTIN SUBUNIT 1"/>
    <property type="match status" value="1"/>
</dbReference>
<evidence type="ECO:0000256" key="1">
    <source>
        <dbReference type="ARBA" id="ARBA00004114"/>
    </source>
</evidence>
<evidence type="ECO:0000256" key="15">
    <source>
        <dbReference type="SAM" id="MobiDB-lite"/>
    </source>
</evidence>
<feature type="region of interest" description="Disordered" evidence="15">
    <location>
        <begin position="93"/>
        <end position="245"/>
    </location>
</feature>
<dbReference type="EMBL" id="UYRS01018439">
    <property type="protein sequence ID" value="VDK35574.1"/>
    <property type="molecule type" value="Genomic_DNA"/>
</dbReference>
<evidence type="ECO:0000256" key="2">
    <source>
        <dbReference type="ARBA" id="ARBA00004186"/>
    </source>
</evidence>
<keyword evidence="9" id="KW-0498">Mitosis</keyword>
<evidence type="ECO:0000256" key="6">
    <source>
        <dbReference type="ARBA" id="ARBA00022490"/>
    </source>
</evidence>
<dbReference type="InterPro" id="IPR036859">
    <property type="entry name" value="CAP-Gly_dom_sf"/>
</dbReference>
<dbReference type="WBParaSite" id="TASK_0000575501-mRNA-1">
    <property type="protein sequence ID" value="TASK_0000575501-mRNA-1"/>
    <property type="gene ID" value="TASK_0000575501"/>
</dbReference>
<keyword evidence="10" id="KW-0243">Dynein</keyword>
<evidence type="ECO:0000256" key="3">
    <source>
        <dbReference type="ARBA" id="ARBA00004544"/>
    </source>
</evidence>
<name>A0A0R3W6D8_TAEAS</name>
<keyword evidence="6" id="KW-0963">Cytoplasm</keyword>
<evidence type="ECO:0000313" key="18">
    <source>
        <dbReference type="Proteomes" id="UP000282613"/>
    </source>
</evidence>
<keyword evidence="11 14" id="KW-0175">Coiled coil</keyword>
<evidence type="ECO:0000256" key="14">
    <source>
        <dbReference type="SAM" id="Coils"/>
    </source>
</evidence>
<feature type="compositionally biased region" description="Polar residues" evidence="15">
    <location>
        <begin position="141"/>
        <end position="158"/>
    </location>
</feature>
<dbReference type="SMART" id="SM01052">
    <property type="entry name" value="CAP_GLY"/>
    <property type="match status" value="1"/>
</dbReference>
<dbReference type="PROSITE" id="PS50245">
    <property type="entry name" value="CAP_GLY_2"/>
    <property type="match status" value="1"/>
</dbReference>
<keyword evidence="18" id="KW-1185">Reference proteome</keyword>
<feature type="region of interest" description="Disordered" evidence="15">
    <location>
        <begin position="1166"/>
        <end position="1200"/>
    </location>
</feature>
<evidence type="ECO:0000256" key="4">
    <source>
        <dbReference type="ARBA" id="ARBA00011010"/>
    </source>
</evidence>
<dbReference type="GO" id="GO:0005819">
    <property type="term" value="C:spindle"/>
    <property type="evidence" value="ECO:0007669"/>
    <property type="project" value="UniProtKB-SubCell"/>
</dbReference>
<keyword evidence="8" id="KW-0493">Microtubule</keyword>
<dbReference type="PROSITE" id="PS00845">
    <property type="entry name" value="CAP_GLY_1"/>
    <property type="match status" value="1"/>
</dbReference>
<keyword evidence="12" id="KW-0206">Cytoskeleton</keyword>
<gene>
    <name evidence="17" type="ORF">TASK_LOCUS5756</name>
</gene>
<feature type="compositionally biased region" description="Low complexity" evidence="15">
    <location>
        <begin position="190"/>
        <end position="204"/>
    </location>
</feature>
<dbReference type="Pfam" id="PF01302">
    <property type="entry name" value="CAP_GLY"/>
    <property type="match status" value="1"/>
</dbReference>
<dbReference type="GO" id="GO:0000132">
    <property type="term" value="P:establishment of mitotic spindle orientation"/>
    <property type="evidence" value="ECO:0007669"/>
    <property type="project" value="TreeGrafter"/>
</dbReference>
<dbReference type="GO" id="GO:0005814">
    <property type="term" value="C:centriole"/>
    <property type="evidence" value="ECO:0007669"/>
    <property type="project" value="UniProtKB-SubCell"/>
</dbReference>
<organism evidence="19">
    <name type="scientific">Taenia asiatica</name>
    <name type="common">Asian tapeworm</name>
    <dbReference type="NCBI Taxonomy" id="60517"/>
    <lineage>
        <taxon>Eukaryota</taxon>
        <taxon>Metazoa</taxon>
        <taxon>Spiralia</taxon>
        <taxon>Lophotrochozoa</taxon>
        <taxon>Platyhelminthes</taxon>
        <taxon>Cestoda</taxon>
        <taxon>Eucestoda</taxon>
        <taxon>Cyclophyllidea</taxon>
        <taxon>Taeniidae</taxon>
        <taxon>Taenia</taxon>
    </lineage>
</organism>
<evidence type="ECO:0000256" key="7">
    <source>
        <dbReference type="ARBA" id="ARBA00022618"/>
    </source>
</evidence>
<dbReference type="Proteomes" id="UP000282613">
    <property type="component" value="Unassembled WGS sequence"/>
</dbReference>